<evidence type="ECO:0000313" key="1">
    <source>
        <dbReference type="EMBL" id="MFI2322499.1"/>
    </source>
</evidence>
<gene>
    <name evidence="1" type="ORF">ACH47G_18610</name>
</gene>
<sequence length="56" mass="6233">MGEEVEQFDVCLPIELIKQDKYRAIESQLSLSGVVTAASRGYLDDDSRSPSGEDRQ</sequence>
<keyword evidence="2" id="KW-1185">Reference proteome</keyword>
<dbReference type="RefSeq" id="WP_396947096.1">
    <property type="nucleotide sequence ID" value="NZ_JBIRXV010000003.1"/>
</dbReference>
<dbReference type="EMBL" id="JBIRXV010000003">
    <property type="protein sequence ID" value="MFI2322499.1"/>
    <property type="molecule type" value="Genomic_DNA"/>
</dbReference>
<comment type="caution">
    <text evidence="1">The sequence shown here is derived from an EMBL/GenBank/DDBJ whole genome shotgun (WGS) entry which is preliminary data.</text>
</comment>
<dbReference type="Proteomes" id="UP001611450">
    <property type="component" value="Unassembled WGS sequence"/>
</dbReference>
<accession>A0ABW7WHN5</accession>
<proteinExistence type="predicted"/>
<evidence type="ECO:0000313" key="2">
    <source>
        <dbReference type="Proteomes" id="UP001611450"/>
    </source>
</evidence>
<protein>
    <submittedName>
        <fullName evidence="1">CopG family transcriptional regulator</fullName>
    </submittedName>
</protein>
<name>A0ABW7WHN5_9NOCA</name>
<reference evidence="1 2" key="1">
    <citation type="submission" date="2024-10" db="EMBL/GenBank/DDBJ databases">
        <title>The Natural Products Discovery Center: Release of the First 8490 Sequenced Strains for Exploring Actinobacteria Biosynthetic Diversity.</title>
        <authorList>
            <person name="Kalkreuter E."/>
            <person name="Kautsar S.A."/>
            <person name="Yang D."/>
            <person name="Bader C.D."/>
            <person name="Teijaro C.N."/>
            <person name="Fluegel L."/>
            <person name="Davis C.M."/>
            <person name="Simpson J.R."/>
            <person name="Lauterbach L."/>
            <person name="Steele A.D."/>
            <person name="Gui C."/>
            <person name="Meng S."/>
            <person name="Li G."/>
            <person name="Viehrig K."/>
            <person name="Ye F."/>
            <person name="Su P."/>
            <person name="Kiefer A.F."/>
            <person name="Nichols A."/>
            <person name="Cepeda A.J."/>
            <person name="Yan W."/>
            <person name="Fan B."/>
            <person name="Jiang Y."/>
            <person name="Adhikari A."/>
            <person name="Zheng C.-J."/>
            <person name="Schuster L."/>
            <person name="Cowan T.M."/>
            <person name="Smanski M.J."/>
            <person name="Chevrette M.G."/>
            <person name="De Carvalho L.P.S."/>
            <person name="Shen B."/>
        </authorList>
    </citation>
    <scope>NUCLEOTIDE SEQUENCE [LARGE SCALE GENOMIC DNA]</scope>
    <source>
        <strain evidence="1 2">NPDC019626</strain>
    </source>
</reference>
<organism evidence="1 2">
    <name type="scientific">Nocardia beijingensis</name>
    <dbReference type="NCBI Taxonomy" id="95162"/>
    <lineage>
        <taxon>Bacteria</taxon>
        <taxon>Bacillati</taxon>
        <taxon>Actinomycetota</taxon>
        <taxon>Actinomycetes</taxon>
        <taxon>Mycobacteriales</taxon>
        <taxon>Nocardiaceae</taxon>
        <taxon>Nocardia</taxon>
    </lineage>
</organism>